<evidence type="ECO:0000313" key="2">
    <source>
        <dbReference type="Proteomes" id="UP001234202"/>
    </source>
</evidence>
<dbReference type="Proteomes" id="UP001234202">
    <property type="component" value="Unassembled WGS sequence"/>
</dbReference>
<comment type="caution">
    <text evidence="1">The sequence shown here is derived from an EMBL/GenBank/DDBJ whole genome shotgun (WGS) entry which is preliminary data.</text>
</comment>
<name>A0ACC2XUG6_9TREE</name>
<protein>
    <submittedName>
        <fullName evidence="1">Uncharacterized protein</fullName>
    </submittedName>
</protein>
<keyword evidence="2" id="KW-1185">Reference proteome</keyword>
<accession>A0ACC2XUG6</accession>
<sequence length="652" mass="71735">MFSPEARVTTPSSGEQVKPQKLPVPLTFSPPARQGRSVQTYGKNFGKAKLVQLLPAATIDSDSQSTDQSIIEEAEAYTDGDQSGDATDADDEDHTPFGTDSFTPHSLHNSDYDFASPVQDHENAILEHLYSIVQDFWRSIAHDYVARVQNSDAGNPPIPVGTSLDRDLFANKLKNALDLAYEIWGPGDQALEQSRRLLRSPDLVLKFQNLSGDENITKEALKYLEHCLVQCHHNRHVNDEMPVSFNVIGDDQDCDDYSINTDLGNDEPTPDLQNASLPFKVFAQAKTDAINGKLHREAASGITPEAKIQKPVQKMSDLDESWMEPTPVVVPAAKKKKNKRKKKTLAGMGSTIPGSAGYFNLHKEGDIDAIKPNDSGALKPSISIVSHVESEMSSVEPAIRSAFATTNIFEQLKRTDLGEERPPPSDEQKEVDSTSVASAELMERKEVSKATDSSDTKQDQLQPVALKTAWVDSVAIESWADTDDTANISPTLEPPSRDAPPTPAFDGLPSAEPGMVGPDLQVASTGVASGRGFFAKRRGVPKNRWGHASQHDQRKPYHNANNANKPDNRQGSAQDKVVIEKTPVPHQTPGNPFNHPRLSYRDMNDGATIELHPVKRTECCILREPLERPDYDCTLFVAGYVLSFYGIRVFLR</sequence>
<evidence type="ECO:0000313" key="1">
    <source>
        <dbReference type="EMBL" id="KAJ9127281.1"/>
    </source>
</evidence>
<gene>
    <name evidence="1" type="ORF">QFC24_001519</name>
</gene>
<proteinExistence type="predicted"/>
<organism evidence="1 2">
    <name type="scientific">Naganishia onofrii</name>
    <dbReference type="NCBI Taxonomy" id="1851511"/>
    <lineage>
        <taxon>Eukaryota</taxon>
        <taxon>Fungi</taxon>
        <taxon>Dikarya</taxon>
        <taxon>Basidiomycota</taxon>
        <taxon>Agaricomycotina</taxon>
        <taxon>Tremellomycetes</taxon>
        <taxon>Filobasidiales</taxon>
        <taxon>Filobasidiaceae</taxon>
        <taxon>Naganishia</taxon>
    </lineage>
</organism>
<reference evidence="1" key="1">
    <citation type="submission" date="2023-04" db="EMBL/GenBank/DDBJ databases">
        <title>Draft Genome sequencing of Naganishia species isolated from polar environments using Oxford Nanopore Technology.</title>
        <authorList>
            <person name="Leo P."/>
            <person name="Venkateswaran K."/>
        </authorList>
    </citation>
    <scope>NUCLEOTIDE SEQUENCE</scope>
    <source>
        <strain evidence="1">DBVPG 5303</strain>
    </source>
</reference>
<dbReference type="EMBL" id="JASBWV010000003">
    <property type="protein sequence ID" value="KAJ9127281.1"/>
    <property type="molecule type" value="Genomic_DNA"/>
</dbReference>